<protein>
    <submittedName>
        <fullName evidence="1">Auxin resistance protein</fullName>
    </submittedName>
</protein>
<name>Q2A771_USTHO</name>
<proteinExistence type="predicted"/>
<reference evidence="2" key="2">
    <citation type="submission" date="2011-12" db="EMBL/GenBank/DDBJ databases">
        <authorList>
            <person name="Gueldener U."/>
        </authorList>
    </citation>
    <scope>NUCLEOTIDE SEQUENCE</scope>
    <source>
        <strain evidence="2">Uh4857-4</strain>
    </source>
</reference>
<dbReference type="HOGENOM" id="CLU_1020124_0_0_1"/>
<dbReference type="AlphaFoldDB" id="Q2A771"/>
<dbReference type="OrthoDB" id="1708823at2759"/>
<evidence type="ECO:0000313" key="3">
    <source>
        <dbReference type="Proteomes" id="UP000006174"/>
    </source>
</evidence>
<evidence type="ECO:0000313" key="1">
    <source>
        <dbReference type="EMBL" id="CAJ41895.1"/>
    </source>
</evidence>
<reference evidence="2 3" key="3">
    <citation type="journal article" date="2012" name="Plant Cell">
        <title>Genome comparison of barley and maize smut fungi reveals targeted loss of RNA silencing components and species-specific presence of transposable elements.</title>
        <authorList>
            <person name="Laurie J.D."/>
            <person name="Ali S."/>
            <person name="Linning R."/>
            <person name="Mannhaupt G."/>
            <person name="Wong P."/>
            <person name="Gueldener U."/>
            <person name="Muensterkoetter M."/>
            <person name="Moore R."/>
            <person name="Kahmann R."/>
            <person name="Bakkeren G."/>
            <person name="Schirawski J."/>
        </authorList>
    </citation>
    <scope>NUCLEOTIDE SEQUENCE [LARGE SCALE GENOMIC DNA]</scope>
    <source>
        <strain evidence="2">Uh4857-4</strain>
        <strain evidence="3">Uh4875-4</strain>
    </source>
</reference>
<dbReference type="Proteomes" id="UP000006174">
    <property type="component" value="Unassembled WGS sequence"/>
</dbReference>
<accession>Q2A771</accession>
<reference evidence="1" key="1">
    <citation type="journal article" date="2006" name="Fungal Genet. Biol.">
        <title>Mating factor linkage and genome evolution in basidiomycetous pathogens of cereals.</title>
        <authorList>
            <person name="Bakkeren G."/>
            <person name="Jiang G."/>
            <person name="Warren R.L."/>
            <person name="Butterfield Y."/>
            <person name="Shin H."/>
            <person name="Chiu R."/>
            <person name="Linning R."/>
            <person name="Schein J."/>
            <person name="Lee N."/>
            <person name="Hu G."/>
            <person name="Kupfer D.M."/>
            <person name="Tang Y."/>
            <person name="Roe B.A."/>
            <person name="Jones S."/>
            <person name="Marra M."/>
            <person name="Kronstad J.W."/>
        </authorList>
    </citation>
    <scope>NUCLEOTIDE SEQUENCE</scope>
    <source>
        <strain evidence="1">4857-4</strain>
    </source>
</reference>
<organism evidence="1">
    <name type="scientific">Ustilago hordei</name>
    <name type="common">Barley covered smut fungus</name>
    <dbReference type="NCBI Taxonomy" id="120017"/>
    <lineage>
        <taxon>Eukaryota</taxon>
        <taxon>Fungi</taxon>
        <taxon>Dikarya</taxon>
        <taxon>Basidiomycota</taxon>
        <taxon>Ustilaginomycotina</taxon>
        <taxon>Ustilaginomycetes</taxon>
        <taxon>Ustilaginales</taxon>
        <taxon>Ustilaginaceae</taxon>
        <taxon>Ustilago</taxon>
    </lineage>
</organism>
<accession>L7N6F2</accession>
<accession>I2FSN1</accession>
<gene>
    <name evidence="1" type="primary">arp1</name>
    <name evidence="1" type="ORF">UHO_0041</name>
    <name evidence="2" type="ORF">UHOR_13998</name>
</gene>
<dbReference type="EMBL" id="AM118080">
    <property type="protein sequence ID" value="CAJ41895.1"/>
    <property type="molecule type" value="Genomic_DNA"/>
</dbReference>
<dbReference type="EMBL" id="CAGI01000150">
    <property type="protein sequence ID" value="CCF49924.1"/>
    <property type="molecule type" value="Genomic_DNA"/>
</dbReference>
<keyword evidence="3" id="KW-1185">Reference proteome</keyword>
<evidence type="ECO:0000313" key="2">
    <source>
        <dbReference type="EMBL" id="CCF49924.1"/>
    </source>
</evidence>
<sequence length="273" mass="30286">MRAEVHDRQAEMEEERCIATMDMAAVVLPPELRRIILWVFTTKHSPQLHLSAIGFITSTLAQHGNQNIDTGPSDVVTAAVLEKVYSRLVVASSANNSDSSESDHNDVETPDAVAIAKETRKMLQHRAHLTAIPVNDAPPLEKDGKQYIAAKGASNAILKLQNVYRTRALQDLAQFKQLVGEICKSASVEGKIADDEAEGFVKHAECLKLIHRQHLILIAVGRVSYPTMKLFVKLLDDRDGQQDSKVIYVLEIVGKEHVIIRISCWLVMCMTTS</sequence>